<comment type="caution">
    <text evidence="1">The sequence shown here is derived from an EMBL/GenBank/DDBJ whole genome shotgun (WGS) entry which is preliminary data.</text>
</comment>
<gene>
    <name evidence="1" type="ORF">GN958_ATG01479</name>
</gene>
<dbReference type="Proteomes" id="UP000704712">
    <property type="component" value="Unassembled WGS sequence"/>
</dbReference>
<dbReference type="EMBL" id="JAACNO010000182">
    <property type="protein sequence ID" value="KAF4149342.1"/>
    <property type="molecule type" value="Genomic_DNA"/>
</dbReference>
<reference evidence="1" key="1">
    <citation type="submission" date="2020-03" db="EMBL/GenBank/DDBJ databases">
        <title>Hybrid Assembly of Korean Phytophthora infestans isolates.</title>
        <authorList>
            <person name="Prokchorchik M."/>
            <person name="Lee Y."/>
            <person name="Seo J."/>
            <person name="Cho J.-H."/>
            <person name="Park Y.-E."/>
            <person name="Jang D.-C."/>
            <person name="Im J.-S."/>
            <person name="Choi J.-G."/>
            <person name="Park H.-J."/>
            <person name="Lee G.-B."/>
            <person name="Lee Y.-G."/>
            <person name="Hong S.-Y."/>
            <person name="Cho K."/>
            <person name="Sohn K.H."/>
        </authorList>
    </citation>
    <scope>NUCLEOTIDE SEQUENCE</scope>
    <source>
        <strain evidence="1">KR_2_A2</strain>
    </source>
</reference>
<organism evidence="1 2">
    <name type="scientific">Phytophthora infestans</name>
    <name type="common">Potato late blight agent</name>
    <name type="synonym">Botrytis infestans</name>
    <dbReference type="NCBI Taxonomy" id="4787"/>
    <lineage>
        <taxon>Eukaryota</taxon>
        <taxon>Sar</taxon>
        <taxon>Stramenopiles</taxon>
        <taxon>Oomycota</taxon>
        <taxon>Peronosporomycetes</taxon>
        <taxon>Peronosporales</taxon>
        <taxon>Peronosporaceae</taxon>
        <taxon>Phytophthora</taxon>
    </lineage>
</organism>
<protein>
    <submittedName>
        <fullName evidence="1">Uncharacterized protein</fullName>
    </submittedName>
</protein>
<evidence type="ECO:0000313" key="1">
    <source>
        <dbReference type="EMBL" id="KAF4149342.1"/>
    </source>
</evidence>
<proteinExistence type="predicted"/>
<name>A0A8S9VDB4_PHYIN</name>
<evidence type="ECO:0000313" key="2">
    <source>
        <dbReference type="Proteomes" id="UP000704712"/>
    </source>
</evidence>
<sequence length="72" mass="7572">MDSAASTMGISRSRAVVYINDCMEGLSSMAALYVVISNTDEAKAVEEGFQLVAGFPGVVEDVDETLIAKPLS</sequence>
<dbReference type="AlphaFoldDB" id="A0A8S9VDB4"/>
<accession>A0A8S9VDB4</accession>